<dbReference type="AlphaFoldDB" id="A0PMR1"/>
<dbReference type="PIRSF" id="PIRSF010611">
    <property type="entry name" value="UCP010611"/>
    <property type="match status" value="1"/>
</dbReference>
<dbReference type="EMBL" id="CP000325">
    <property type="protein sequence ID" value="ABL03630.1"/>
    <property type="molecule type" value="Genomic_DNA"/>
</dbReference>
<evidence type="ECO:0000313" key="2">
    <source>
        <dbReference type="EMBL" id="ABL03630.1"/>
    </source>
</evidence>
<accession>A0PMR1</accession>
<feature type="chain" id="PRO_5039646240" evidence="1">
    <location>
        <begin position="25"/>
        <end position="111"/>
    </location>
</feature>
<sequence>MRLSLLTGLGVAAGAFALSLSVGAGVASASPLDTVINTTCNYGQVMAALNATDPGAAAQFNASPVAQGWLHSFLASPPPRRAQMAAQLQAMPGASQYVGLVESVASSCNNY</sequence>
<dbReference type="NCBIfam" id="TIGR04529">
    <property type="entry name" value="MTB_hemophore"/>
    <property type="match status" value="1"/>
</dbReference>
<gene>
    <name evidence="2" type="ordered locus">MUL_1022</name>
</gene>
<evidence type="ECO:0000256" key="1">
    <source>
        <dbReference type="SAM" id="SignalP"/>
    </source>
</evidence>
<dbReference type="InterPro" id="IPR016572">
    <property type="entry name" value="UCP010611"/>
</dbReference>
<dbReference type="GO" id="GO:0020037">
    <property type="term" value="F:heme binding"/>
    <property type="evidence" value="ECO:0007669"/>
    <property type="project" value="InterPro"/>
</dbReference>
<feature type="signal peptide" evidence="1">
    <location>
        <begin position="1"/>
        <end position="24"/>
    </location>
</feature>
<dbReference type="InterPro" id="IPR032407">
    <property type="entry name" value="MHB"/>
</dbReference>
<name>A0PMR1_MYCUA</name>
<dbReference type="RefSeq" id="WP_011739253.1">
    <property type="nucleotide sequence ID" value="NC_008611.1"/>
</dbReference>
<dbReference type="HOGENOM" id="CLU_171779_0_0_11"/>
<dbReference type="KEGG" id="mul:MUL_1022"/>
<keyword evidence="1" id="KW-0732">Signal</keyword>
<reference evidence="2 3" key="1">
    <citation type="journal article" date="2007" name="Genome Res.">
        <title>Reductive evolution and niche adaptation inferred from the genome of Mycobacterium ulcerans, the causative agent of Buruli ulcer.</title>
        <authorList>
            <person name="Stinear T.P."/>
            <person name="Seemann T."/>
            <person name="Pidot S."/>
            <person name="Frigui W."/>
            <person name="Reysset G."/>
            <person name="Garnier T."/>
            <person name="Meurice G."/>
            <person name="Simon D."/>
            <person name="Bouchier C."/>
            <person name="Ma L."/>
            <person name="Tichit M."/>
            <person name="Porter J.L."/>
            <person name="Ryan J."/>
            <person name="Johnson P.D."/>
            <person name="Davies J.K."/>
            <person name="Jenkin G.A."/>
            <person name="Small P.L."/>
            <person name="Jones L.M."/>
            <person name="Tekaia F."/>
            <person name="Laval F."/>
            <person name="Daffe M."/>
            <person name="Parkhill J."/>
            <person name="Cole S.T."/>
        </authorList>
    </citation>
    <scope>NUCLEOTIDE SEQUENCE [LARGE SCALE GENOMIC DNA]</scope>
    <source>
        <strain evidence="2 3">Agy99</strain>
    </source>
</reference>
<organism evidence="2 3">
    <name type="scientific">Mycobacterium ulcerans (strain Agy99)</name>
    <dbReference type="NCBI Taxonomy" id="362242"/>
    <lineage>
        <taxon>Bacteria</taxon>
        <taxon>Bacillati</taxon>
        <taxon>Actinomycetota</taxon>
        <taxon>Actinomycetes</taxon>
        <taxon>Mycobacteriales</taxon>
        <taxon>Mycobacteriaceae</taxon>
        <taxon>Mycobacterium</taxon>
        <taxon>Mycobacterium ulcerans group</taxon>
    </lineage>
</organism>
<dbReference type="eggNOG" id="ENOG5032BI0">
    <property type="taxonomic scope" value="Bacteria"/>
</dbReference>
<dbReference type="Proteomes" id="UP000000765">
    <property type="component" value="Chromosome"/>
</dbReference>
<proteinExistence type="predicted"/>
<evidence type="ECO:0000313" key="3">
    <source>
        <dbReference type="Proteomes" id="UP000000765"/>
    </source>
</evidence>
<protein>
    <submittedName>
        <fullName evidence="2">Low molecular weight T-cell antigen TB8.4</fullName>
    </submittedName>
</protein>